<evidence type="ECO:0000256" key="1">
    <source>
        <dbReference type="SAM" id="MobiDB-lite"/>
    </source>
</evidence>
<accession>A0AA48L9X0</accession>
<feature type="compositionally biased region" description="Low complexity" evidence="1">
    <location>
        <begin position="39"/>
        <end position="56"/>
    </location>
</feature>
<name>A0AA48L9X0_9TREE</name>
<dbReference type="AlphaFoldDB" id="A0AA48L9X0"/>
<protein>
    <submittedName>
        <fullName evidence="2">Uncharacterized protein</fullName>
    </submittedName>
</protein>
<dbReference type="GeneID" id="85498751"/>
<evidence type="ECO:0000313" key="3">
    <source>
        <dbReference type="Proteomes" id="UP001233271"/>
    </source>
</evidence>
<gene>
    <name evidence="2" type="ORF">CcaverHIS019_0704620</name>
</gene>
<dbReference type="KEGG" id="ccac:CcaHIS019_0704620"/>
<dbReference type="EMBL" id="AP028219">
    <property type="protein sequence ID" value="BEI94881.1"/>
    <property type="molecule type" value="Genomic_DNA"/>
</dbReference>
<proteinExistence type="predicted"/>
<sequence>MPSSLLWKIQTVLVDLAHTPMLPPAPVPPCVELTPVSPSFFSQRSPSSPPSATSSFEIDAEAAPAVRDMIAAATRDTLA</sequence>
<feature type="region of interest" description="Disordered" evidence="1">
    <location>
        <begin position="39"/>
        <end position="58"/>
    </location>
</feature>
<dbReference type="RefSeq" id="XP_060460146.1">
    <property type="nucleotide sequence ID" value="XM_060603897.1"/>
</dbReference>
<organism evidence="2 3">
    <name type="scientific">Cutaneotrichosporon cavernicola</name>
    <dbReference type="NCBI Taxonomy" id="279322"/>
    <lineage>
        <taxon>Eukaryota</taxon>
        <taxon>Fungi</taxon>
        <taxon>Dikarya</taxon>
        <taxon>Basidiomycota</taxon>
        <taxon>Agaricomycotina</taxon>
        <taxon>Tremellomycetes</taxon>
        <taxon>Trichosporonales</taxon>
        <taxon>Trichosporonaceae</taxon>
        <taxon>Cutaneotrichosporon</taxon>
    </lineage>
</organism>
<keyword evidence="3" id="KW-1185">Reference proteome</keyword>
<dbReference type="Proteomes" id="UP001233271">
    <property type="component" value="Chromosome 7b"/>
</dbReference>
<reference evidence="2" key="1">
    <citation type="journal article" date="2023" name="BMC Genomics">
        <title>Chromosome-level genome assemblies of Cutaneotrichosporon spp. (Trichosporonales, Basidiomycota) reveal imbalanced evolution between nucleotide sequences and chromosome synteny.</title>
        <authorList>
            <person name="Kobayashi Y."/>
            <person name="Kayamori A."/>
            <person name="Aoki K."/>
            <person name="Shiwa Y."/>
            <person name="Matsutani M."/>
            <person name="Fujita N."/>
            <person name="Sugita T."/>
            <person name="Iwasaki W."/>
            <person name="Tanaka N."/>
            <person name="Takashima M."/>
        </authorList>
    </citation>
    <scope>NUCLEOTIDE SEQUENCE</scope>
    <source>
        <strain evidence="2">HIS019</strain>
    </source>
</reference>
<evidence type="ECO:0000313" key="2">
    <source>
        <dbReference type="EMBL" id="BEI94881.1"/>
    </source>
</evidence>